<dbReference type="GO" id="GO:0016226">
    <property type="term" value="P:iron-sulfur cluster assembly"/>
    <property type="evidence" value="ECO:0007669"/>
    <property type="project" value="InterPro"/>
</dbReference>
<dbReference type="RefSeq" id="WP_092961946.1">
    <property type="nucleotide sequence ID" value="NZ_FOSQ01000010.1"/>
</dbReference>
<keyword evidence="4" id="KW-1185">Reference proteome</keyword>
<organism evidence="3 4">
    <name type="scientific">Falsiroseomonas stagni DSM 19981</name>
    <dbReference type="NCBI Taxonomy" id="1123062"/>
    <lineage>
        <taxon>Bacteria</taxon>
        <taxon>Pseudomonadati</taxon>
        <taxon>Pseudomonadota</taxon>
        <taxon>Alphaproteobacteria</taxon>
        <taxon>Acetobacterales</taxon>
        <taxon>Roseomonadaceae</taxon>
        <taxon>Falsiroseomonas</taxon>
    </lineage>
</organism>
<dbReference type="Gene3D" id="3.90.1010.10">
    <property type="match status" value="1"/>
</dbReference>
<dbReference type="GO" id="GO:0005506">
    <property type="term" value="F:iron ion binding"/>
    <property type="evidence" value="ECO:0007669"/>
    <property type="project" value="InterPro"/>
</dbReference>
<dbReference type="STRING" id="1123062.SAMN02745775_11045"/>
<dbReference type="NCBIfam" id="TIGR01994">
    <property type="entry name" value="SUF_scaf_2"/>
    <property type="match status" value="1"/>
</dbReference>
<accession>A0A1I4DBC0</accession>
<evidence type="ECO:0000313" key="3">
    <source>
        <dbReference type="EMBL" id="SFK90090.1"/>
    </source>
</evidence>
<dbReference type="GO" id="GO:0051536">
    <property type="term" value="F:iron-sulfur cluster binding"/>
    <property type="evidence" value="ECO:0007669"/>
    <property type="project" value="InterPro"/>
</dbReference>
<dbReference type="OrthoDB" id="9804157at2"/>
<protein>
    <submittedName>
        <fullName evidence="3">Nitrogen fixation protein NifU</fullName>
    </submittedName>
</protein>
<feature type="domain" description="NIF system FeS cluster assembly NifU N-terminal" evidence="2">
    <location>
        <begin position="13"/>
        <end position="106"/>
    </location>
</feature>
<dbReference type="SUPFAM" id="SSF82649">
    <property type="entry name" value="SufE/NifU"/>
    <property type="match status" value="1"/>
</dbReference>
<dbReference type="FunFam" id="3.90.1010.10:FF:000002">
    <property type="entry name" value="Iron-sulfur cluster assembly scaffold protein NifU"/>
    <property type="match status" value="1"/>
</dbReference>
<dbReference type="InterPro" id="IPR002871">
    <property type="entry name" value="NIF_FeS_clus_asmbl_NifU_N"/>
</dbReference>
<gene>
    <name evidence="3" type="ORF">SAMN02745775_11045</name>
</gene>
<proteinExistence type="inferred from homology"/>
<dbReference type="EMBL" id="FOSQ01000010">
    <property type="protein sequence ID" value="SFK90090.1"/>
    <property type="molecule type" value="Genomic_DNA"/>
</dbReference>
<dbReference type="PANTHER" id="PTHR10093">
    <property type="entry name" value="IRON-SULFUR CLUSTER ASSEMBLY ENZYME NIFU HOMOLOG"/>
    <property type="match status" value="1"/>
</dbReference>
<evidence type="ECO:0000259" key="2">
    <source>
        <dbReference type="Pfam" id="PF01592"/>
    </source>
</evidence>
<evidence type="ECO:0000256" key="1">
    <source>
        <dbReference type="ARBA" id="ARBA00006420"/>
    </source>
</evidence>
<dbReference type="Pfam" id="PF01592">
    <property type="entry name" value="NifU_N"/>
    <property type="match status" value="1"/>
</dbReference>
<dbReference type="Proteomes" id="UP000199473">
    <property type="component" value="Unassembled WGS sequence"/>
</dbReference>
<name>A0A1I4DBC0_9PROT</name>
<reference evidence="3 4" key="1">
    <citation type="submission" date="2016-10" db="EMBL/GenBank/DDBJ databases">
        <authorList>
            <person name="de Groot N.N."/>
        </authorList>
    </citation>
    <scope>NUCLEOTIDE SEQUENCE [LARGE SCALE GENOMIC DNA]</scope>
    <source>
        <strain evidence="3 4">DSM 19981</strain>
    </source>
</reference>
<sequence>MSGGLFDDLRDLYQEVILDHGRKPRNFRRLDDADCTARGDNPMCGDRMELFLKMAPDGTIADAAFQGRGCAISMASASLMTDTVKGKSPAQAHEMSDKFRTLAMTGTCPECGGDIVEDMERLAPLSGVHDFPSRVKCATLAWHTLNAALDGQAKEASSE</sequence>
<dbReference type="CDD" id="cd06664">
    <property type="entry name" value="IscU_like"/>
    <property type="match status" value="1"/>
</dbReference>
<evidence type="ECO:0000313" key="4">
    <source>
        <dbReference type="Proteomes" id="UP000199473"/>
    </source>
</evidence>
<comment type="similarity">
    <text evidence="1">Belongs to the NifU family.</text>
</comment>
<dbReference type="AlphaFoldDB" id="A0A1I4DBC0"/>